<dbReference type="InterPro" id="IPR015797">
    <property type="entry name" value="NUDIX_hydrolase-like_dom_sf"/>
</dbReference>
<name>A0A7C4RUI3_9BACT</name>
<gene>
    <name evidence="2" type="ORF">ENS29_16165</name>
</gene>
<comment type="caution">
    <text evidence="2">The sequence shown here is derived from an EMBL/GenBank/DDBJ whole genome shotgun (WGS) entry which is preliminary data.</text>
</comment>
<dbReference type="AlphaFoldDB" id="A0A7C4RUI3"/>
<feature type="domain" description="Nudix hydrolase" evidence="1">
    <location>
        <begin position="33"/>
        <end position="175"/>
    </location>
</feature>
<dbReference type="EMBL" id="DSUH01000370">
    <property type="protein sequence ID" value="HGU34360.1"/>
    <property type="molecule type" value="Genomic_DNA"/>
</dbReference>
<dbReference type="InterPro" id="IPR000086">
    <property type="entry name" value="NUDIX_hydrolase_dom"/>
</dbReference>
<reference evidence="2" key="1">
    <citation type="journal article" date="2020" name="mSystems">
        <title>Genome- and Community-Level Interaction Insights into Carbon Utilization and Element Cycling Functions of Hydrothermarchaeota in Hydrothermal Sediment.</title>
        <authorList>
            <person name="Zhou Z."/>
            <person name="Liu Y."/>
            <person name="Xu W."/>
            <person name="Pan J."/>
            <person name="Luo Z.H."/>
            <person name="Li M."/>
        </authorList>
    </citation>
    <scope>NUCLEOTIDE SEQUENCE [LARGE SCALE GENOMIC DNA]</scope>
    <source>
        <strain evidence="2">SpSt-477</strain>
    </source>
</reference>
<sequence>MIFYPLTVSELRACLPFSCLHCLPRSDLETNPSYKQIIPYLLIHEGASGRFACYRRSGTEVRLHDMWSVGIGGHIDAADDRGQMDTLSLLHSGIRREIQEELGCALENPRLLGIINEEITAVGTVHVGIVFLMASKKPESLVPGKELDMFGWKTLRELERLQMERWSELALRLYEWWIATFPEK</sequence>
<organism evidence="2">
    <name type="scientific">Desulfatirhabdium butyrativorans</name>
    <dbReference type="NCBI Taxonomy" id="340467"/>
    <lineage>
        <taxon>Bacteria</taxon>
        <taxon>Pseudomonadati</taxon>
        <taxon>Thermodesulfobacteriota</taxon>
        <taxon>Desulfobacteria</taxon>
        <taxon>Desulfobacterales</taxon>
        <taxon>Desulfatirhabdiaceae</taxon>
        <taxon>Desulfatirhabdium</taxon>
    </lineage>
</organism>
<dbReference type="PROSITE" id="PS51462">
    <property type="entry name" value="NUDIX"/>
    <property type="match status" value="1"/>
</dbReference>
<evidence type="ECO:0000313" key="2">
    <source>
        <dbReference type="EMBL" id="HGU34360.1"/>
    </source>
</evidence>
<protein>
    <submittedName>
        <fullName evidence="2">Phosphoesterase</fullName>
    </submittedName>
</protein>
<proteinExistence type="predicted"/>
<accession>A0A7C4RUI3</accession>
<dbReference type="Gene3D" id="3.90.79.10">
    <property type="entry name" value="Nucleoside Triphosphate Pyrophosphohydrolase"/>
    <property type="match status" value="1"/>
</dbReference>
<evidence type="ECO:0000259" key="1">
    <source>
        <dbReference type="PROSITE" id="PS51462"/>
    </source>
</evidence>
<dbReference type="SUPFAM" id="SSF55811">
    <property type="entry name" value="Nudix"/>
    <property type="match status" value="1"/>
</dbReference>